<sequence length="575" mass="65170">MSKGPSKDYYDNEEPKEQKFLIVGVDYGTTFSGVSYVFSDKTRVEDVEILDQWGSTNSHQKQVPSRIAYEPSVTWGYGVEPGQIAYCWTKLLLDKDAPPTEHDDRLLRTDLGPGFKALYKKKSAQRVVQDYLELLYQHIMSELTRKLSGPILNLTPIHFWFTYPALWSVKAQSATKDAALAAGFASRRSDEIHLIKEPEAGAIACLSAQAYSQHALIRDLASYKISRKHPNLKLEQICVSEGGKCGSTTIDRAFLALMQRRFGEAFQKLPEKKRGINSKFMAEFESAKRDFNDPRIPRTHRLHLKMDVGNCRYYDAEDEEVLLSSQDMKELFDPTIDKIISLTHNQIEQTEAQSLDVKARYELLVGGFGESRYLYRRLYHESDPKGIAVFNPPKSARWDAVCLGAAFRGIKGTLVGEKKSRSHIGLQVARPFRQGIDSESDAWIDEFRDKKMARGYMQWIIAKGETITLKTAKAFSRIRLISDDDFNRILELNIYECSLNCAPDTDDNPAVMNVGTIEYVLANIDEQSVNSIEKPNGTFHELCFEVVIIPEDDLGYMHFRTEANGIVIGTAVLKI</sequence>
<proteinExistence type="predicted"/>
<reference evidence="1 2" key="1">
    <citation type="submission" date="2019-06" db="EMBL/GenBank/DDBJ databases">
        <title>Draft genome sequence of the filamentous fungus Phialemoniopsis curvata isolated from diesel fuel.</title>
        <authorList>
            <person name="Varaljay V.A."/>
            <person name="Lyon W.J."/>
            <person name="Crouch A.L."/>
            <person name="Drake C.E."/>
            <person name="Hollomon J.M."/>
            <person name="Nadeau L.J."/>
            <person name="Nunn H.S."/>
            <person name="Stevenson B.S."/>
            <person name="Bojanowski C.L."/>
            <person name="Crookes-Goodson W.J."/>
        </authorList>
    </citation>
    <scope>NUCLEOTIDE SEQUENCE [LARGE SCALE GENOMIC DNA]</scope>
    <source>
        <strain evidence="1 2">D216</strain>
    </source>
</reference>
<dbReference type="RefSeq" id="XP_030998164.1">
    <property type="nucleotide sequence ID" value="XM_031138081.1"/>
</dbReference>
<dbReference type="InParanoid" id="A0A507BA20"/>
<evidence type="ECO:0000313" key="2">
    <source>
        <dbReference type="Proteomes" id="UP000319257"/>
    </source>
</evidence>
<dbReference type="SUPFAM" id="SSF53067">
    <property type="entry name" value="Actin-like ATPase domain"/>
    <property type="match status" value="2"/>
</dbReference>
<dbReference type="EMBL" id="SKBQ01000017">
    <property type="protein sequence ID" value="TPX16453.1"/>
    <property type="molecule type" value="Genomic_DNA"/>
</dbReference>
<dbReference type="AlphaFoldDB" id="A0A507BA20"/>
<comment type="caution">
    <text evidence="1">The sequence shown here is derived from an EMBL/GenBank/DDBJ whole genome shotgun (WGS) entry which is preliminary data.</text>
</comment>
<dbReference type="STRING" id="1093900.A0A507BA20"/>
<keyword evidence="2" id="KW-1185">Reference proteome</keyword>
<gene>
    <name evidence="1" type="ORF">E0L32_003747</name>
</gene>
<dbReference type="Proteomes" id="UP000319257">
    <property type="component" value="Unassembled WGS sequence"/>
</dbReference>
<dbReference type="Gene3D" id="3.30.420.40">
    <property type="match status" value="1"/>
</dbReference>
<dbReference type="OrthoDB" id="2963168at2759"/>
<evidence type="ECO:0000313" key="1">
    <source>
        <dbReference type="EMBL" id="TPX16453.1"/>
    </source>
</evidence>
<dbReference type="PANTHER" id="PTHR14187">
    <property type="entry name" value="ALPHA KINASE/ELONGATION FACTOR 2 KINASE"/>
    <property type="match status" value="1"/>
</dbReference>
<dbReference type="PRINTS" id="PR00301">
    <property type="entry name" value="HEATSHOCK70"/>
</dbReference>
<name>A0A507BA20_9PEZI</name>
<dbReference type="GeneID" id="41971194"/>
<organism evidence="1 2">
    <name type="scientific">Thyridium curvatum</name>
    <dbReference type="NCBI Taxonomy" id="1093900"/>
    <lineage>
        <taxon>Eukaryota</taxon>
        <taxon>Fungi</taxon>
        <taxon>Dikarya</taxon>
        <taxon>Ascomycota</taxon>
        <taxon>Pezizomycotina</taxon>
        <taxon>Sordariomycetes</taxon>
        <taxon>Sordariomycetidae</taxon>
        <taxon>Thyridiales</taxon>
        <taxon>Thyridiaceae</taxon>
        <taxon>Thyridium</taxon>
    </lineage>
</organism>
<dbReference type="InterPro" id="IPR043129">
    <property type="entry name" value="ATPase_NBD"/>
</dbReference>
<dbReference type="CDD" id="cd10170">
    <property type="entry name" value="ASKHA_NBD_HSP70"/>
    <property type="match status" value="1"/>
</dbReference>
<accession>A0A507BA20</accession>
<protein>
    <submittedName>
        <fullName evidence="1">Uncharacterized protein</fullName>
    </submittedName>
</protein>
<dbReference type="PANTHER" id="PTHR14187:SF81">
    <property type="entry name" value="HSP70 FAMILY PROTEIN (AFU_ORTHOLOGUE AFUA_4G14040)"/>
    <property type="match status" value="1"/>
</dbReference>